<evidence type="ECO:0000313" key="3">
    <source>
        <dbReference type="Proteomes" id="UP000245507"/>
    </source>
</evidence>
<evidence type="ECO:0000256" key="1">
    <source>
        <dbReference type="SAM" id="MobiDB-lite"/>
    </source>
</evidence>
<organism evidence="2 3">
    <name type="scientific">Nocardioides silvaticus</name>
    <dbReference type="NCBI Taxonomy" id="2201891"/>
    <lineage>
        <taxon>Bacteria</taxon>
        <taxon>Bacillati</taxon>
        <taxon>Actinomycetota</taxon>
        <taxon>Actinomycetes</taxon>
        <taxon>Propionibacteriales</taxon>
        <taxon>Nocardioidaceae</taxon>
        <taxon>Nocardioides</taxon>
    </lineage>
</organism>
<dbReference type="RefSeq" id="WP_109693485.1">
    <property type="nucleotide sequence ID" value="NZ_QGDD01000003.1"/>
</dbReference>
<feature type="compositionally biased region" description="Polar residues" evidence="1">
    <location>
        <begin position="105"/>
        <end position="120"/>
    </location>
</feature>
<dbReference type="AlphaFoldDB" id="A0A316TV97"/>
<name>A0A316TV97_9ACTN</name>
<feature type="compositionally biased region" description="Acidic residues" evidence="1">
    <location>
        <begin position="131"/>
        <end position="140"/>
    </location>
</feature>
<feature type="region of interest" description="Disordered" evidence="1">
    <location>
        <begin position="24"/>
        <end position="184"/>
    </location>
</feature>
<dbReference type="Proteomes" id="UP000245507">
    <property type="component" value="Unassembled WGS sequence"/>
</dbReference>
<comment type="caution">
    <text evidence="2">The sequence shown here is derived from an EMBL/GenBank/DDBJ whole genome shotgun (WGS) entry which is preliminary data.</text>
</comment>
<sequence length="184" mass="19029">MSAVGTLTKLATDVVGKATHAVFHPRQTVSAVTGHARGLASSVTGGQTEQAEERAKEPPAPVTRTKAKPKTGSTRSSTADGPEVVPAPPRNTEPAEPAEPARSVDPSTTEPKAASRQSAHQGRGADPTDHWEDELDDGEDINPATGQPHNAPDADEPLLDPGVAKSVRAESETLSKAADPDKGE</sequence>
<keyword evidence="3" id="KW-1185">Reference proteome</keyword>
<dbReference type="OrthoDB" id="9836339at2"/>
<protein>
    <submittedName>
        <fullName evidence="2">Uncharacterized protein</fullName>
    </submittedName>
</protein>
<accession>A0A316TV97</accession>
<evidence type="ECO:0000313" key="2">
    <source>
        <dbReference type="EMBL" id="PWN03396.1"/>
    </source>
</evidence>
<feature type="compositionally biased region" description="Basic and acidic residues" evidence="1">
    <location>
        <begin position="167"/>
        <end position="184"/>
    </location>
</feature>
<dbReference type="EMBL" id="QGDD01000003">
    <property type="protein sequence ID" value="PWN03396.1"/>
    <property type="molecule type" value="Genomic_DNA"/>
</dbReference>
<reference evidence="2 3" key="1">
    <citation type="submission" date="2018-05" db="EMBL/GenBank/DDBJ databases">
        <title>Nocardioides silvaticus genome.</title>
        <authorList>
            <person name="Li C."/>
            <person name="Wang G."/>
        </authorList>
    </citation>
    <scope>NUCLEOTIDE SEQUENCE [LARGE SCALE GENOMIC DNA]</scope>
    <source>
        <strain evidence="2 3">CCTCC AB 2018079</strain>
    </source>
</reference>
<gene>
    <name evidence="2" type="ORF">DJ010_09860</name>
</gene>
<proteinExistence type="predicted"/>